<comment type="caution">
    <text evidence="1">The sequence shown here is derived from an EMBL/GenBank/DDBJ whole genome shotgun (WGS) entry which is preliminary data.</text>
</comment>
<dbReference type="Proteomes" id="UP000589896">
    <property type="component" value="Unassembled WGS sequence"/>
</dbReference>
<dbReference type="EMBL" id="JACCJZ010000004">
    <property type="protein sequence ID" value="NYZ61538.1"/>
    <property type="molecule type" value="Genomic_DNA"/>
</dbReference>
<sequence>MTARDGLPDAPMLALDDPAWTSLRCAQGSARGIPALLAQLDGAREESWQSEPWYSLWSALCHQGEVYSASFAAVPHIVAALAEAPELATPSHFVLPASIELGRALHDADIPDALIDGYVTALARLPLLAGLVATPDWSETLCAAALAASAAATGQHALAELLLEADDVQAVLAHLRTV</sequence>
<reference evidence="1 2" key="1">
    <citation type="submission" date="2020-07" db="EMBL/GenBank/DDBJ databases">
        <title>isolation of Luteimonas sp. SJ-16.</title>
        <authorList>
            <person name="Huang X.-X."/>
            <person name="Xu L."/>
            <person name="Sun J.-Q."/>
        </authorList>
    </citation>
    <scope>NUCLEOTIDE SEQUENCE [LARGE SCALE GENOMIC DNA]</scope>
    <source>
        <strain evidence="1 2">SJ-16</strain>
    </source>
</reference>
<dbReference type="RefSeq" id="WP_180543291.1">
    <property type="nucleotide sequence ID" value="NZ_JACCJZ010000004.1"/>
</dbReference>
<accession>A0A7Z0TYU6</accession>
<evidence type="ECO:0000313" key="1">
    <source>
        <dbReference type="EMBL" id="NYZ61538.1"/>
    </source>
</evidence>
<organism evidence="1 2">
    <name type="scientific">Luteimonas deserti</name>
    <dbReference type="NCBI Taxonomy" id="2752306"/>
    <lineage>
        <taxon>Bacteria</taxon>
        <taxon>Pseudomonadati</taxon>
        <taxon>Pseudomonadota</taxon>
        <taxon>Gammaproteobacteria</taxon>
        <taxon>Lysobacterales</taxon>
        <taxon>Lysobacteraceae</taxon>
        <taxon>Luteimonas</taxon>
    </lineage>
</organism>
<proteinExistence type="predicted"/>
<dbReference type="AlphaFoldDB" id="A0A7Z0TYU6"/>
<name>A0A7Z0TYU6_9GAMM</name>
<keyword evidence="2" id="KW-1185">Reference proteome</keyword>
<protein>
    <submittedName>
        <fullName evidence="1">Uncharacterized protein</fullName>
    </submittedName>
</protein>
<gene>
    <name evidence="1" type="ORF">H0E82_01990</name>
</gene>
<evidence type="ECO:0000313" key="2">
    <source>
        <dbReference type="Proteomes" id="UP000589896"/>
    </source>
</evidence>